<evidence type="ECO:0000313" key="3">
    <source>
        <dbReference type="EMBL" id="MUN42808.1"/>
    </source>
</evidence>
<evidence type="ECO:0000259" key="2">
    <source>
        <dbReference type="PROSITE" id="PS50263"/>
    </source>
</evidence>
<gene>
    <name evidence="3" type="ORF">GNZ18_40395</name>
</gene>
<dbReference type="Pfam" id="PF00795">
    <property type="entry name" value="CN_hydrolase"/>
    <property type="match status" value="1"/>
</dbReference>
<keyword evidence="4" id="KW-1185">Reference proteome</keyword>
<dbReference type="Gene3D" id="3.60.110.10">
    <property type="entry name" value="Carbon-nitrogen hydrolase"/>
    <property type="match status" value="1"/>
</dbReference>
<dbReference type="InterPro" id="IPR050345">
    <property type="entry name" value="Aliph_Amidase/BUP"/>
</dbReference>
<organism evidence="3 4">
    <name type="scientific">Actinomadura litoris</name>
    <dbReference type="NCBI Taxonomy" id="2678616"/>
    <lineage>
        <taxon>Bacteria</taxon>
        <taxon>Bacillati</taxon>
        <taxon>Actinomycetota</taxon>
        <taxon>Actinomycetes</taxon>
        <taxon>Streptosporangiales</taxon>
        <taxon>Thermomonosporaceae</taxon>
        <taxon>Actinomadura</taxon>
    </lineage>
</organism>
<feature type="domain" description="CN hydrolase" evidence="2">
    <location>
        <begin position="26"/>
        <end position="254"/>
    </location>
</feature>
<accession>A0A7K1LEE9</accession>
<proteinExistence type="predicted"/>
<name>A0A7K1LEE9_9ACTN</name>
<protein>
    <submittedName>
        <fullName evidence="3">Carbon-nitrogen hydrolase family protein</fullName>
    </submittedName>
</protein>
<dbReference type="InterPro" id="IPR036526">
    <property type="entry name" value="C-N_Hydrolase_sf"/>
</dbReference>
<dbReference type="Proteomes" id="UP000432015">
    <property type="component" value="Unassembled WGS sequence"/>
</dbReference>
<dbReference type="RefSeq" id="WP_156222838.1">
    <property type="nucleotide sequence ID" value="NZ_WOFH01000025.1"/>
</dbReference>
<dbReference type="GO" id="GO:0016811">
    <property type="term" value="F:hydrolase activity, acting on carbon-nitrogen (but not peptide) bonds, in linear amides"/>
    <property type="evidence" value="ECO:0007669"/>
    <property type="project" value="TreeGrafter"/>
</dbReference>
<dbReference type="InterPro" id="IPR003010">
    <property type="entry name" value="C-N_Hydrolase"/>
</dbReference>
<comment type="caution">
    <text evidence="3">The sequence shown here is derived from an EMBL/GenBank/DDBJ whole genome shotgun (WGS) entry which is preliminary data.</text>
</comment>
<dbReference type="PANTHER" id="PTHR43674">
    <property type="entry name" value="NITRILASE C965.09-RELATED"/>
    <property type="match status" value="1"/>
</dbReference>
<evidence type="ECO:0000313" key="4">
    <source>
        <dbReference type="Proteomes" id="UP000432015"/>
    </source>
</evidence>
<reference evidence="3 4" key="1">
    <citation type="submission" date="2019-11" db="EMBL/GenBank/DDBJ databases">
        <authorList>
            <person name="Cao P."/>
        </authorList>
    </citation>
    <scope>NUCLEOTIDE SEQUENCE [LARGE SCALE GENOMIC DNA]</scope>
    <source>
        <strain evidence="3 4">NEAU-AAG5</strain>
    </source>
</reference>
<dbReference type="SUPFAM" id="SSF56317">
    <property type="entry name" value="Carbon-nitrogen hydrolase"/>
    <property type="match status" value="1"/>
</dbReference>
<dbReference type="CDD" id="cd07197">
    <property type="entry name" value="nitrilase"/>
    <property type="match status" value="1"/>
</dbReference>
<sequence length="276" mass="29494">MTPSTARPSTLPPNGAPAGVGGDGSFRIGLLQFAPQVRSERENVRFIRSAVRGVTDATIVLPEFFLGSYRTYPLFFPEQDELARPLEPLLAVSVEQRLRFVGSLPVRSHGRNFNRALVVGEGTISTAHDKVRLFGPELDVFSAGRSPHRLIDIGGLPSTVQICMDIADPVPVRAAAGAGVRLVLSPSTVSVAFLRVIHQARALENQVVSVFCNRHGVDDDGTVYLGRSGIFLPDGTDVSVRADGDELALRTVRAEQLAAWSALQRGLVGTPAAPPG</sequence>
<dbReference type="AlphaFoldDB" id="A0A7K1LEE9"/>
<dbReference type="EMBL" id="WOFH01000025">
    <property type="protein sequence ID" value="MUN42808.1"/>
    <property type="molecule type" value="Genomic_DNA"/>
</dbReference>
<dbReference type="PANTHER" id="PTHR43674:SF16">
    <property type="entry name" value="CARBON-NITROGEN FAMILY, PUTATIVE (AFU_ORTHOLOGUE AFUA_5G02350)-RELATED"/>
    <property type="match status" value="1"/>
</dbReference>
<dbReference type="PROSITE" id="PS50263">
    <property type="entry name" value="CN_HYDROLASE"/>
    <property type="match status" value="1"/>
</dbReference>
<keyword evidence="1 3" id="KW-0378">Hydrolase</keyword>
<evidence type="ECO:0000256" key="1">
    <source>
        <dbReference type="ARBA" id="ARBA00022801"/>
    </source>
</evidence>